<gene>
    <name evidence="1" type="ORF">ENV17_08375</name>
</gene>
<dbReference type="PANTHER" id="PTHR38597:SF1">
    <property type="entry name" value="BLL3834 PROTEIN"/>
    <property type="match status" value="1"/>
</dbReference>
<dbReference type="EMBL" id="DTFI01000247">
    <property type="protein sequence ID" value="HGI44382.1"/>
    <property type="molecule type" value="Genomic_DNA"/>
</dbReference>
<sequence length="386" mass="42793">MRTGYADLPLHGGSVPPWLLARMKKLAALVVELIVDEWGTRGLLERVADPVYFQALNNLIGMDWDSSGSTTVTTAVLREVLSSRELGVKAAGGKGVRSLRTPEELRAIAEAYGLDHQRLAETSYLVAKVDSAALQSGYQLYHHTFFVDSEGRWAVVQQGMKPSERLARRYHWFSETAGDLVSSPHSGIAGRREEYALNTVDRAAEGFRRLAVDLAVEGPERLESLVRQALALAEGYRPLVSYTPYDPAKARETVRRLRSLGGLRADREGLLAARELGVGSYRELLSVRGVGPSTIRALALVAELVYETPPSWRDPASHPVDPFKFAYAVGGKDGVPFPVDRKTYDELISILERLKERARGDPWALRRLAALTRSWAPPPWEKRPTL</sequence>
<dbReference type="PANTHER" id="PTHR38597">
    <property type="entry name" value="BLL3834 PROTEIN"/>
    <property type="match status" value="1"/>
</dbReference>
<reference evidence="1" key="1">
    <citation type="journal article" date="2020" name="mSystems">
        <title>Genome- and Community-Level Interaction Insights into Carbon Utilization and Element Cycling Functions of Hydrothermarchaeota in Hydrothermal Sediment.</title>
        <authorList>
            <person name="Zhou Z."/>
            <person name="Liu Y."/>
            <person name="Xu W."/>
            <person name="Pan J."/>
            <person name="Luo Z.H."/>
            <person name="Li M."/>
        </authorList>
    </citation>
    <scope>NUCLEOTIDE SEQUENCE [LARGE SCALE GENOMIC DNA]</scope>
    <source>
        <strain evidence="1">SpSt-735</strain>
    </source>
</reference>
<organism evidence="1">
    <name type="scientific">Thermofilum pendens</name>
    <dbReference type="NCBI Taxonomy" id="2269"/>
    <lineage>
        <taxon>Archaea</taxon>
        <taxon>Thermoproteota</taxon>
        <taxon>Thermoprotei</taxon>
        <taxon>Thermofilales</taxon>
        <taxon>Thermofilaceae</taxon>
        <taxon>Thermofilum</taxon>
    </lineage>
</organism>
<dbReference type="AlphaFoldDB" id="A0A7C4BB01"/>
<comment type="caution">
    <text evidence="1">The sequence shown here is derived from an EMBL/GenBank/DDBJ whole genome shotgun (WGS) entry which is preliminary data.</text>
</comment>
<dbReference type="Pfam" id="PF05559">
    <property type="entry name" value="DUF763"/>
    <property type="match status" value="1"/>
</dbReference>
<name>A0A7C4BB01_THEPE</name>
<accession>A0A7C4BB01</accession>
<evidence type="ECO:0000313" key="1">
    <source>
        <dbReference type="EMBL" id="HGI44382.1"/>
    </source>
</evidence>
<dbReference type="InterPro" id="IPR008482">
    <property type="entry name" value="DUF763"/>
</dbReference>
<proteinExistence type="predicted"/>
<protein>
    <submittedName>
        <fullName evidence="1">DUF763 domain-containing protein</fullName>
    </submittedName>
</protein>